<feature type="region of interest" description="Disordered" evidence="1">
    <location>
        <begin position="441"/>
        <end position="460"/>
    </location>
</feature>
<dbReference type="InterPro" id="IPR039762">
    <property type="entry name" value="Nmd2/UPF2"/>
</dbReference>
<dbReference type="GO" id="GO:0035145">
    <property type="term" value="C:exon-exon junction complex"/>
    <property type="evidence" value="ECO:0007669"/>
    <property type="project" value="TreeGrafter"/>
</dbReference>
<feature type="region of interest" description="Disordered" evidence="1">
    <location>
        <begin position="397"/>
        <end position="429"/>
    </location>
</feature>
<dbReference type="SMART" id="SM00543">
    <property type="entry name" value="MIF4G"/>
    <property type="match status" value="3"/>
</dbReference>
<protein>
    <submittedName>
        <fullName evidence="3">Regulator of nonsense transcripts 2</fullName>
    </submittedName>
</protein>
<sequence>MDDERTVLDKYIQEAAAKFEQRRCSRLLNAQKIDENDLTNLDSSIKKNSAFVRRLKVFSESQKQLILEEIDKLNLSRFISEIASSLIEAKLKLSDIPSVIEICTKLNRTYNDFHKHLISQYDKYFPQVIKRQLNPSGSVGANMQTNLVKLSNRANNTNELQSFPATLNPSKLRVDLRLLAELIINGILPLKEGFPILVNLLYFLMLHDKFIHQNANAILTFCKGCGDEYLGLVPKQIERLATKYSIELPFSDFVTTKRQSAIRLFMHDYYQTLVKNTCAMHEDLGQFVAKNKKISRLRGEISKDLKEQIETKHLEFAKVNSILVQLGEILGETVPDFETADATIEDLIADTFELSNRDADSSPTSTTNSIWDDDGTRSFYEDLIDLRTFFPNLQMKVPSRSKSRREATQATSNEADERNGGAGTPSPSDEAVKIIIEPELDNSESSSSSNESMHAEEDNHATSVLQMTKSVAERKQPEQYFARLSDCVNRDMIDNAAIDFIKFFNSKFGRKKLIKTLFNVHRTRLDLLPFFARLAATIHPYVPSVGNELSNLLRHEFRNLFKKKDQINIESKVKNVRFIAELVKFNLYPKRDALDCLRSLLSDFTHHHIEMTCNLLEVCGRVLFKTPESSHQMRLILEQMMRKKMLLSVDSKYVTMIENAYYFTNPPEVTRHVVEEPPIQTYIRYLLYDCLNRSTIDLVLKKIRMLNWNDRNLAKFTINCLIEAYNVKFYNIRYLAALLAALNRDHQWITIAVVDGVVEDLLLMMEINEVQFNQRRIPMIRYFGELFNYRLSDSSLVLKILYSLITYGVDYPKPEQNLAQIQLSRLDPPDNLFRIKLVCDLLDTSGQYFSSGQDKKKLDCYLLFFQRYYWCKRHIFLMHPYCLARSSNQFPAATEYLYNDTIRNLRPTFKMANSYAEATKAFQEFIDQLQSESQQLESN</sequence>
<evidence type="ECO:0000256" key="1">
    <source>
        <dbReference type="SAM" id="MobiDB-lite"/>
    </source>
</evidence>
<evidence type="ECO:0000313" key="3">
    <source>
        <dbReference type="EMBL" id="MDE47611.1"/>
    </source>
</evidence>
<dbReference type="AlphaFoldDB" id="A0A6G1SBL3"/>
<feature type="domain" description="MIF4G" evidence="2">
    <location>
        <begin position="681"/>
        <end position="908"/>
    </location>
</feature>
<proteinExistence type="predicted"/>
<dbReference type="InterPro" id="IPR016024">
    <property type="entry name" value="ARM-type_fold"/>
</dbReference>
<dbReference type="Pfam" id="PF02854">
    <property type="entry name" value="MIF4G"/>
    <property type="match status" value="2"/>
</dbReference>
<dbReference type="Gene3D" id="1.25.40.180">
    <property type="match status" value="3"/>
</dbReference>
<dbReference type="PANTHER" id="PTHR12839:SF7">
    <property type="entry name" value="REGULATOR OF NONSENSE TRANSCRIPTS 2"/>
    <property type="match status" value="1"/>
</dbReference>
<gene>
    <name evidence="3" type="primary">UPF2</name>
    <name evidence="3" type="ORF">g.947</name>
</gene>
<feature type="compositionally biased region" description="Low complexity" evidence="1">
    <location>
        <begin position="443"/>
        <end position="452"/>
    </location>
</feature>
<dbReference type="SUPFAM" id="SSF48371">
    <property type="entry name" value="ARM repeat"/>
    <property type="match status" value="3"/>
</dbReference>
<dbReference type="GO" id="GO:0005737">
    <property type="term" value="C:cytoplasm"/>
    <property type="evidence" value="ECO:0007669"/>
    <property type="project" value="TreeGrafter"/>
</dbReference>
<feature type="domain" description="MIF4G" evidence="2">
    <location>
        <begin position="478"/>
        <end position="667"/>
    </location>
</feature>
<feature type="domain" description="MIF4G" evidence="2">
    <location>
        <begin position="45"/>
        <end position="291"/>
    </location>
</feature>
<dbReference type="GO" id="GO:0003723">
    <property type="term" value="F:RNA binding"/>
    <property type="evidence" value="ECO:0007669"/>
    <property type="project" value="InterPro"/>
</dbReference>
<organism evidence="3">
    <name type="scientific">Aceria tosichella</name>
    <name type="common">wheat curl mite</name>
    <dbReference type="NCBI Taxonomy" id="561515"/>
    <lineage>
        <taxon>Eukaryota</taxon>
        <taxon>Metazoa</taxon>
        <taxon>Ecdysozoa</taxon>
        <taxon>Arthropoda</taxon>
        <taxon>Chelicerata</taxon>
        <taxon>Arachnida</taxon>
        <taxon>Acari</taxon>
        <taxon>Acariformes</taxon>
        <taxon>Trombidiformes</taxon>
        <taxon>Prostigmata</taxon>
        <taxon>Eupodina</taxon>
        <taxon>Eriophyoidea</taxon>
        <taxon>Eriophyidae</taxon>
        <taxon>Eriophyinae</taxon>
        <taxon>Aceriini</taxon>
        <taxon>Aceria</taxon>
    </lineage>
</organism>
<evidence type="ECO:0000259" key="2">
    <source>
        <dbReference type="SMART" id="SM00543"/>
    </source>
</evidence>
<dbReference type="PANTHER" id="PTHR12839">
    <property type="entry name" value="NONSENSE-MEDIATED MRNA DECAY PROTEIN 2 UP-FRAMESHIFT SUPPRESSOR 2"/>
    <property type="match status" value="1"/>
</dbReference>
<accession>A0A6G1SBL3</accession>
<reference evidence="3" key="1">
    <citation type="submission" date="2018-10" db="EMBL/GenBank/DDBJ databases">
        <title>Transcriptome assembly of Aceria tosichella (Wheat curl mite) Type 2.</title>
        <authorList>
            <person name="Scully E.D."/>
            <person name="Geib S.M."/>
            <person name="Palmer N.A."/>
            <person name="Gupta A.K."/>
            <person name="Sarath G."/>
            <person name="Tatineni S."/>
        </authorList>
    </citation>
    <scope>NUCLEOTIDE SEQUENCE</scope>
    <source>
        <strain evidence="3">LincolnNE</strain>
    </source>
</reference>
<name>A0A6G1SBL3_9ACAR</name>
<dbReference type="InterPro" id="IPR003890">
    <property type="entry name" value="MIF4G-like_typ-3"/>
</dbReference>
<dbReference type="EMBL" id="GGYP01002840">
    <property type="protein sequence ID" value="MDE47611.1"/>
    <property type="molecule type" value="Transcribed_RNA"/>
</dbReference>
<dbReference type="GO" id="GO:0000184">
    <property type="term" value="P:nuclear-transcribed mRNA catabolic process, nonsense-mediated decay"/>
    <property type="evidence" value="ECO:0007669"/>
    <property type="project" value="InterPro"/>
</dbReference>